<feature type="region of interest" description="Disordered" evidence="7">
    <location>
        <begin position="649"/>
        <end position="741"/>
    </location>
</feature>
<dbReference type="Pfam" id="PF03031">
    <property type="entry name" value="NIF"/>
    <property type="match status" value="1"/>
</dbReference>
<keyword evidence="3 6" id="KW-0539">Nucleus</keyword>
<evidence type="ECO:0000313" key="10">
    <source>
        <dbReference type="EMBL" id="DAZ93552.1"/>
    </source>
</evidence>
<dbReference type="SUPFAM" id="SSF52113">
    <property type="entry name" value="BRCT domain"/>
    <property type="match status" value="1"/>
</dbReference>
<organism evidence="10 11">
    <name type="scientific">Lagenidium giganteum</name>
    <dbReference type="NCBI Taxonomy" id="4803"/>
    <lineage>
        <taxon>Eukaryota</taxon>
        <taxon>Sar</taxon>
        <taxon>Stramenopiles</taxon>
        <taxon>Oomycota</taxon>
        <taxon>Peronosporomycetes</taxon>
        <taxon>Pythiales</taxon>
        <taxon>Pythiaceae</taxon>
    </lineage>
</organism>
<dbReference type="InterPro" id="IPR001357">
    <property type="entry name" value="BRCT_dom"/>
</dbReference>
<dbReference type="CDD" id="cd17729">
    <property type="entry name" value="BRCT_CTDP1"/>
    <property type="match status" value="1"/>
</dbReference>
<evidence type="ECO:0000256" key="7">
    <source>
        <dbReference type="SAM" id="MobiDB-lite"/>
    </source>
</evidence>
<dbReference type="InterPro" id="IPR004274">
    <property type="entry name" value="FCP1_dom"/>
</dbReference>
<evidence type="ECO:0000259" key="8">
    <source>
        <dbReference type="PROSITE" id="PS50172"/>
    </source>
</evidence>
<comment type="catalytic activity">
    <reaction evidence="5 6">
        <text>O-phospho-L-threonyl-[protein] + H2O = L-threonyl-[protein] + phosphate</text>
        <dbReference type="Rhea" id="RHEA:47004"/>
        <dbReference type="Rhea" id="RHEA-COMP:11060"/>
        <dbReference type="Rhea" id="RHEA-COMP:11605"/>
        <dbReference type="ChEBI" id="CHEBI:15377"/>
        <dbReference type="ChEBI" id="CHEBI:30013"/>
        <dbReference type="ChEBI" id="CHEBI:43474"/>
        <dbReference type="ChEBI" id="CHEBI:61977"/>
        <dbReference type="EC" id="3.1.3.16"/>
    </reaction>
</comment>
<dbReference type="InterPro" id="IPR039189">
    <property type="entry name" value="Fcp1"/>
</dbReference>
<dbReference type="AlphaFoldDB" id="A0AAV2YJN7"/>
<evidence type="ECO:0000313" key="11">
    <source>
        <dbReference type="Proteomes" id="UP001146120"/>
    </source>
</evidence>
<dbReference type="InterPro" id="IPR011947">
    <property type="entry name" value="FCP1_euk"/>
</dbReference>
<dbReference type="EMBL" id="DAKRPA010000308">
    <property type="protein sequence ID" value="DAZ93552.1"/>
    <property type="molecule type" value="Genomic_DNA"/>
</dbReference>
<reference evidence="10" key="2">
    <citation type="journal article" date="2023" name="Microbiol Resour">
        <title>Decontamination and Annotation of the Draft Genome Sequence of the Oomycete Lagenidium giganteum ARSEF 373.</title>
        <authorList>
            <person name="Morgan W.R."/>
            <person name="Tartar A."/>
        </authorList>
    </citation>
    <scope>NUCLEOTIDE SEQUENCE</scope>
    <source>
        <strain evidence="10">ARSEF 373</strain>
    </source>
</reference>
<feature type="compositionally biased region" description="Basic residues" evidence="7">
    <location>
        <begin position="604"/>
        <end position="616"/>
    </location>
</feature>
<comment type="subcellular location">
    <subcellularLocation>
        <location evidence="1 6">Nucleus</location>
    </subcellularLocation>
</comment>
<evidence type="ECO:0000256" key="4">
    <source>
        <dbReference type="ARBA" id="ARBA00047761"/>
    </source>
</evidence>
<feature type="domain" description="BRCT" evidence="8">
    <location>
        <begin position="372"/>
        <end position="470"/>
    </location>
</feature>
<feature type="compositionally biased region" description="Low complexity" evidence="7">
    <location>
        <begin position="479"/>
        <end position="504"/>
    </location>
</feature>
<protein>
    <recommendedName>
        <fullName evidence="6">RNA polymerase II subunit A C-terminal domain phosphatase</fullName>
        <ecNumber evidence="6">3.1.3.16</ecNumber>
    </recommendedName>
</protein>
<sequence length="760" mass="83051">MTEPDHLRRKHVACARALVETLAWSVADGSAVDKGQVLGTVGVLEQGNQQQLTSPCRGTFHVEAPADSSATNGATALKDEEVLVAYVEYCTHPFKNNRTCMMCLAVVDEADELDEELKSVNVISHGQVIRLNVEEAKKFDTENIRRQLTAKKLSLVLDLDHTLLHAVRVSDVVGEIPQTDDTHFFFIPGLVGQQHVVKLRPGLETFLQELSVGYDLFIYTHGTRLYAEQIAQIIDPKGTFFQHRIVARTDTPDMLHKSLKLLFPSCDDSMILVLDDRIDVWKENEGNVFLIEPYHYFQCTAEINNAAGRGVLEIADESSGNGVDSHLTHAMNVLKGVHRMFYESHKEDGKAISVEEQMAGNGMDVKALLSQQKRTVLKGCHIVFSGVFPIDGRRGPETHYLWKLAAELGAVPSVTMKDFPITHLVIDPRRLGTQKHVQARAIPNIKVVVPEWILRSARTWTRADESEFLADEWRQRQEQVAQTRAAAQATEATSPPAPSAAATPNPDQAVAPESAADGNSVGNGESVAAAAVPPASLPPPSSSSPPTTGNETTATQEPTIAKSAPKEKKGVSFAAELEEVREIESQEGDSPAVAARPAGPSQPLRHRRAVVRRTNRPVRSAPLPPKMGTVASGGTFDFLSKITTLGANSRGNQELKKPVASRDTKPATSAPAVPAPTKEIDDDAFLRLIEAEERENEDEQKRKLSSTDVKDVLSSRRTKKAKQEVEATLKDGSDNDTGDDDVRCVLLPLDDLEDDILGDL</sequence>
<accession>A0AAV2YJN7</accession>
<evidence type="ECO:0000256" key="6">
    <source>
        <dbReference type="RuleBase" id="RU366066"/>
    </source>
</evidence>
<evidence type="ECO:0000256" key="3">
    <source>
        <dbReference type="ARBA" id="ARBA00023242"/>
    </source>
</evidence>
<dbReference type="CDD" id="cd07521">
    <property type="entry name" value="HAD_FCP1-like"/>
    <property type="match status" value="1"/>
</dbReference>
<feature type="compositionally biased region" description="Low complexity" evidence="7">
    <location>
        <begin position="666"/>
        <end position="677"/>
    </location>
</feature>
<feature type="region of interest" description="Disordered" evidence="7">
    <location>
        <begin position="479"/>
        <end position="632"/>
    </location>
</feature>
<keyword evidence="2 6" id="KW-0378">Hydrolase</keyword>
<feature type="compositionally biased region" description="Basic and acidic residues" evidence="7">
    <location>
        <begin position="653"/>
        <end position="665"/>
    </location>
</feature>
<evidence type="ECO:0000256" key="1">
    <source>
        <dbReference type="ARBA" id="ARBA00004123"/>
    </source>
</evidence>
<feature type="compositionally biased region" description="Basic and acidic residues" evidence="7">
    <location>
        <begin position="721"/>
        <end position="733"/>
    </location>
</feature>
<dbReference type="NCBIfam" id="TIGR02250">
    <property type="entry name" value="FCP1_euk"/>
    <property type="match status" value="1"/>
</dbReference>
<evidence type="ECO:0000256" key="2">
    <source>
        <dbReference type="ARBA" id="ARBA00022801"/>
    </source>
</evidence>
<comment type="function">
    <text evidence="6">This promotes the activity of RNA polymerase II.</text>
</comment>
<evidence type="ECO:0000259" key="9">
    <source>
        <dbReference type="PROSITE" id="PS50969"/>
    </source>
</evidence>
<feature type="compositionally biased region" description="Polar residues" evidence="7">
    <location>
        <begin position="547"/>
        <end position="558"/>
    </location>
</feature>
<gene>
    <name evidence="10" type="ORF">N0F65_006540</name>
</gene>
<dbReference type="Gene3D" id="1.10.287.10">
    <property type="entry name" value="S15/NS1, RNA-binding"/>
    <property type="match status" value="1"/>
</dbReference>
<dbReference type="PANTHER" id="PTHR23081:SF36">
    <property type="entry name" value="RNA POLYMERASE II SUBUNIT A C-TERMINAL DOMAIN PHOSPHATASE"/>
    <property type="match status" value="1"/>
</dbReference>
<evidence type="ECO:0000256" key="5">
    <source>
        <dbReference type="ARBA" id="ARBA00048336"/>
    </source>
</evidence>
<name>A0AAV2YJN7_9STRA</name>
<dbReference type="EC" id="3.1.3.16" evidence="6"/>
<keyword evidence="11" id="KW-1185">Reference proteome</keyword>
<dbReference type="GO" id="GO:0008420">
    <property type="term" value="F:RNA polymerase II CTD heptapeptide repeat phosphatase activity"/>
    <property type="evidence" value="ECO:0007669"/>
    <property type="project" value="UniProtKB-UniRule"/>
</dbReference>
<dbReference type="Proteomes" id="UP001146120">
    <property type="component" value="Unassembled WGS sequence"/>
</dbReference>
<dbReference type="Gene3D" id="3.40.50.10190">
    <property type="entry name" value="BRCT domain"/>
    <property type="match status" value="1"/>
</dbReference>
<dbReference type="PROSITE" id="PS50172">
    <property type="entry name" value="BRCT"/>
    <property type="match status" value="1"/>
</dbReference>
<dbReference type="InterPro" id="IPR036420">
    <property type="entry name" value="BRCT_dom_sf"/>
</dbReference>
<dbReference type="GO" id="GO:0005634">
    <property type="term" value="C:nucleus"/>
    <property type="evidence" value="ECO:0007669"/>
    <property type="project" value="UniProtKB-SubCell"/>
</dbReference>
<dbReference type="PANTHER" id="PTHR23081">
    <property type="entry name" value="RNA POLYMERASE II CTD PHOSPHATASE"/>
    <property type="match status" value="1"/>
</dbReference>
<dbReference type="SUPFAM" id="SSF56784">
    <property type="entry name" value="HAD-like"/>
    <property type="match status" value="1"/>
</dbReference>
<comment type="catalytic activity">
    <reaction evidence="4 6">
        <text>O-phospho-L-seryl-[protein] + H2O = L-seryl-[protein] + phosphate</text>
        <dbReference type="Rhea" id="RHEA:20629"/>
        <dbReference type="Rhea" id="RHEA-COMP:9863"/>
        <dbReference type="Rhea" id="RHEA-COMP:11604"/>
        <dbReference type="ChEBI" id="CHEBI:15377"/>
        <dbReference type="ChEBI" id="CHEBI:29999"/>
        <dbReference type="ChEBI" id="CHEBI:43474"/>
        <dbReference type="ChEBI" id="CHEBI:83421"/>
        <dbReference type="EC" id="3.1.3.16"/>
    </reaction>
</comment>
<feature type="domain" description="FCP1 homology" evidence="9">
    <location>
        <begin position="148"/>
        <end position="315"/>
    </location>
</feature>
<dbReference type="InterPro" id="IPR036412">
    <property type="entry name" value="HAD-like_sf"/>
</dbReference>
<dbReference type="SMART" id="SM00577">
    <property type="entry name" value="CPDc"/>
    <property type="match status" value="1"/>
</dbReference>
<comment type="caution">
    <text evidence="10">The sequence shown here is derived from an EMBL/GenBank/DDBJ whole genome shotgun (WGS) entry which is preliminary data.</text>
</comment>
<dbReference type="Gene3D" id="3.40.50.1000">
    <property type="entry name" value="HAD superfamily/HAD-like"/>
    <property type="match status" value="1"/>
</dbReference>
<dbReference type="InterPro" id="IPR023214">
    <property type="entry name" value="HAD_sf"/>
</dbReference>
<reference evidence="10" key="1">
    <citation type="submission" date="2022-11" db="EMBL/GenBank/DDBJ databases">
        <authorList>
            <person name="Morgan W.R."/>
            <person name="Tartar A."/>
        </authorList>
    </citation>
    <scope>NUCLEOTIDE SEQUENCE</scope>
    <source>
        <strain evidence="10">ARSEF 373</strain>
    </source>
</reference>
<dbReference type="PROSITE" id="PS50969">
    <property type="entry name" value="FCP1"/>
    <property type="match status" value="1"/>
</dbReference>
<proteinExistence type="predicted"/>